<dbReference type="InterPro" id="IPR034683">
    <property type="entry name" value="IspD/TarI"/>
</dbReference>
<name>A0A542ZCM3_9ACTN</name>
<feature type="site" description="Transition state stabilizer" evidence="7">
    <location>
        <position position="16"/>
    </location>
</feature>
<evidence type="ECO:0000256" key="6">
    <source>
        <dbReference type="ARBA" id="ARBA00023229"/>
    </source>
</evidence>
<reference evidence="8 9" key="1">
    <citation type="submission" date="2019-06" db="EMBL/GenBank/DDBJ databases">
        <title>Sequencing the genomes of 1000 actinobacteria strains.</title>
        <authorList>
            <person name="Klenk H.-P."/>
        </authorList>
    </citation>
    <scope>NUCLEOTIDE SEQUENCE [LARGE SCALE GENOMIC DNA]</scope>
    <source>
        <strain evidence="8 9">DSM 8251</strain>
    </source>
</reference>
<dbReference type="Proteomes" id="UP000316196">
    <property type="component" value="Unassembled WGS sequence"/>
</dbReference>
<evidence type="ECO:0000256" key="3">
    <source>
        <dbReference type="ARBA" id="ARBA00009789"/>
    </source>
</evidence>
<dbReference type="SUPFAM" id="SSF53448">
    <property type="entry name" value="Nucleotide-diphospho-sugar transferases"/>
    <property type="match status" value="1"/>
</dbReference>
<keyword evidence="9" id="KW-1185">Reference proteome</keyword>
<dbReference type="InterPro" id="IPR018294">
    <property type="entry name" value="ISPD_synthase_CS"/>
</dbReference>
<dbReference type="GO" id="GO:0050518">
    <property type="term" value="F:2-C-methyl-D-erythritol 4-phosphate cytidylyltransferase activity"/>
    <property type="evidence" value="ECO:0007669"/>
    <property type="project" value="UniProtKB-UniRule"/>
</dbReference>
<evidence type="ECO:0000256" key="2">
    <source>
        <dbReference type="ARBA" id="ARBA00004787"/>
    </source>
</evidence>
<sequence length="222" mass="22405">MKPAVALVAAAGSGTRLGAPVVKALVEVAGRTLVARSVDALARGGVDEAVVVVPAGLERAFADALADAPVSVRLVTGGAERQESVERGLAAVPADAIVLVHDAARPFVPVDVVASVIDAVRGGAVAVTPVIALADSVRMMQDGASTVVDRSALRAVQTPQGFDAGVLRASHRAAVQARRVVTDDVSVCEAAGHPVTLVAGSRRSFKITDPFDLEIAEAIAGG</sequence>
<proteinExistence type="inferred from homology"/>
<dbReference type="InterPro" id="IPR029044">
    <property type="entry name" value="Nucleotide-diphossugar_trans"/>
</dbReference>
<protein>
    <recommendedName>
        <fullName evidence="7">2-C-methyl-D-erythritol 4-phosphate cytidylyltransferase</fullName>
        <ecNumber evidence="7">2.7.7.60</ecNumber>
    </recommendedName>
    <alternativeName>
        <fullName evidence="7">4-diphosphocytidyl-2C-methyl-D-erythritol synthase</fullName>
    </alternativeName>
    <alternativeName>
        <fullName evidence="7">MEP cytidylyltransferase</fullName>
        <shortName evidence="7">MCT</shortName>
    </alternativeName>
</protein>
<feature type="site" description="Transition state stabilizer" evidence="7">
    <location>
        <position position="23"/>
    </location>
</feature>
<organism evidence="8 9">
    <name type="scientific">Propioniferax innocua</name>
    <dbReference type="NCBI Taxonomy" id="1753"/>
    <lineage>
        <taxon>Bacteria</taxon>
        <taxon>Bacillati</taxon>
        <taxon>Actinomycetota</taxon>
        <taxon>Actinomycetes</taxon>
        <taxon>Propionibacteriales</taxon>
        <taxon>Propionibacteriaceae</taxon>
        <taxon>Propioniferax</taxon>
    </lineage>
</organism>
<comment type="similarity">
    <text evidence="3 7">Belongs to the IspD/TarI cytidylyltransferase family. IspD subfamily.</text>
</comment>
<feature type="site" description="Positions MEP for the nucleophilic attack" evidence="7">
    <location>
        <position position="206"/>
    </location>
</feature>
<dbReference type="InterPro" id="IPR050088">
    <property type="entry name" value="IspD/TarI_cytidylyltransf_bact"/>
</dbReference>
<accession>A0A542ZCM3</accession>
<dbReference type="UniPathway" id="UPA00056">
    <property type="reaction ID" value="UER00093"/>
</dbReference>
<dbReference type="Gene3D" id="3.90.550.10">
    <property type="entry name" value="Spore Coat Polysaccharide Biosynthesis Protein SpsA, Chain A"/>
    <property type="match status" value="1"/>
</dbReference>
<comment type="pathway">
    <text evidence="2 7">Isoprenoid biosynthesis; isopentenyl diphosphate biosynthesis via DXP pathway; isopentenyl diphosphate from 1-deoxy-D-xylulose 5-phosphate: step 2/6.</text>
</comment>
<feature type="site" description="Positions MEP for the nucleophilic attack" evidence="7">
    <location>
        <position position="150"/>
    </location>
</feature>
<evidence type="ECO:0000313" key="9">
    <source>
        <dbReference type="Proteomes" id="UP000316196"/>
    </source>
</evidence>
<evidence type="ECO:0000256" key="1">
    <source>
        <dbReference type="ARBA" id="ARBA00001282"/>
    </source>
</evidence>
<dbReference type="PANTHER" id="PTHR32125">
    <property type="entry name" value="2-C-METHYL-D-ERYTHRITOL 4-PHOSPHATE CYTIDYLYLTRANSFERASE, CHLOROPLASTIC"/>
    <property type="match status" value="1"/>
</dbReference>
<dbReference type="PANTHER" id="PTHR32125:SF4">
    <property type="entry name" value="2-C-METHYL-D-ERYTHRITOL 4-PHOSPHATE CYTIDYLYLTRANSFERASE, CHLOROPLASTIC"/>
    <property type="match status" value="1"/>
</dbReference>
<comment type="catalytic activity">
    <reaction evidence="1 7">
        <text>2-C-methyl-D-erythritol 4-phosphate + CTP + H(+) = 4-CDP-2-C-methyl-D-erythritol + diphosphate</text>
        <dbReference type="Rhea" id="RHEA:13429"/>
        <dbReference type="ChEBI" id="CHEBI:15378"/>
        <dbReference type="ChEBI" id="CHEBI:33019"/>
        <dbReference type="ChEBI" id="CHEBI:37563"/>
        <dbReference type="ChEBI" id="CHEBI:57823"/>
        <dbReference type="ChEBI" id="CHEBI:58262"/>
        <dbReference type="EC" id="2.7.7.60"/>
    </reaction>
</comment>
<dbReference type="CDD" id="cd02516">
    <property type="entry name" value="CDP-ME_synthetase"/>
    <property type="match status" value="1"/>
</dbReference>
<dbReference type="OrthoDB" id="9802561at2"/>
<comment type="function">
    <text evidence="7">Catalyzes the formation of 4-diphosphocytidyl-2-C-methyl-D-erythritol from CTP and 2-C-methyl-D-erythritol 4-phosphate (MEP).</text>
</comment>
<keyword evidence="4 7" id="KW-0808">Transferase</keyword>
<dbReference type="AlphaFoldDB" id="A0A542ZCM3"/>
<gene>
    <name evidence="7" type="primary">ispD</name>
    <name evidence="8" type="ORF">FB460_1893</name>
</gene>
<keyword evidence="6 7" id="KW-0414">Isoprene biosynthesis</keyword>
<dbReference type="PROSITE" id="PS01295">
    <property type="entry name" value="ISPD"/>
    <property type="match status" value="1"/>
</dbReference>
<evidence type="ECO:0000313" key="8">
    <source>
        <dbReference type="EMBL" id="TQL58041.1"/>
    </source>
</evidence>
<comment type="caution">
    <text evidence="8">The sequence shown here is derived from an EMBL/GenBank/DDBJ whole genome shotgun (WGS) entry which is preliminary data.</text>
</comment>
<evidence type="ECO:0000256" key="7">
    <source>
        <dbReference type="HAMAP-Rule" id="MF_00108"/>
    </source>
</evidence>
<dbReference type="FunFam" id="3.90.550.10:FF:000003">
    <property type="entry name" value="2-C-methyl-D-erythritol 4-phosphate cytidylyltransferase"/>
    <property type="match status" value="1"/>
</dbReference>
<dbReference type="InterPro" id="IPR001228">
    <property type="entry name" value="IspD"/>
</dbReference>
<dbReference type="EC" id="2.7.7.60" evidence="7"/>
<evidence type="ECO:0000256" key="4">
    <source>
        <dbReference type="ARBA" id="ARBA00022679"/>
    </source>
</evidence>
<evidence type="ECO:0000256" key="5">
    <source>
        <dbReference type="ARBA" id="ARBA00022695"/>
    </source>
</evidence>
<keyword evidence="5 7" id="KW-0548">Nucleotidyltransferase</keyword>
<dbReference type="HAMAP" id="MF_00108">
    <property type="entry name" value="IspD"/>
    <property type="match status" value="1"/>
</dbReference>
<dbReference type="Pfam" id="PF01128">
    <property type="entry name" value="IspD"/>
    <property type="match status" value="1"/>
</dbReference>
<dbReference type="EMBL" id="VFOR01000002">
    <property type="protein sequence ID" value="TQL58041.1"/>
    <property type="molecule type" value="Genomic_DNA"/>
</dbReference>
<dbReference type="NCBIfam" id="TIGR00453">
    <property type="entry name" value="ispD"/>
    <property type="match status" value="1"/>
</dbReference>
<dbReference type="GO" id="GO:0019288">
    <property type="term" value="P:isopentenyl diphosphate biosynthetic process, methylerythritol 4-phosphate pathway"/>
    <property type="evidence" value="ECO:0007669"/>
    <property type="project" value="UniProtKB-UniRule"/>
</dbReference>